<evidence type="ECO:0000256" key="6">
    <source>
        <dbReference type="ARBA" id="ARBA00001349"/>
    </source>
</evidence>
<evidence type="ECO:0000256" key="11">
    <source>
        <dbReference type="ARBA" id="ARBA00022679"/>
    </source>
</evidence>
<evidence type="ECO:0000256" key="20">
    <source>
        <dbReference type="ARBA" id="ARBA00047807"/>
    </source>
</evidence>
<comment type="catalytic activity">
    <reaction evidence="24">
        <text>an acyl-CoA + a 1,2-diacyl-sn-glycerol = a triacyl-sn-glycerol + CoA</text>
        <dbReference type="Rhea" id="RHEA:10868"/>
        <dbReference type="ChEBI" id="CHEBI:17815"/>
        <dbReference type="ChEBI" id="CHEBI:57287"/>
        <dbReference type="ChEBI" id="CHEBI:58342"/>
        <dbReference type="ChEBI" id="CHEBI:64615"/>
        <dbReference type="EC" id="2.3.1.20"/>
    </reaction>
    <physiologicalReaction direction="left-to-right" evidence="24">
        <dbReference type="Rhea" id="RHEA:10869"/>
    </physiologicalReaction>
</comment>
<keyword evidence="14 31" id="KW-1133">Transmembrane helix</keyword>
<dbReference type="Pfam" id="PF03062">
    <property type="entry name" value="MBOAT"/>
    <property type="match status" value="1"/>
</dbReference>
<evidence type="ECO:0000256" key="13">
    <source>
        <dbReference type="ARBA" id="ARBA00022824"/>
    </source>
</evidence>
<feature type="active site" evidence="30">
    <location>
        <position position="396"/>
    </location>
</feature>
<reference evidence="32" key="2">
    <citation type="submission" date="2017-08" db="EMBL/GenBank/DDBJ databases">
        <authorList>
            <person name="de Groot N.N."/>
        </authorList>
    </citation>
    <scope>NUCLEOTIDE SEQUENCE</scope>
</reference>
<comment type="catalytic activity">
    <reaction evidence="25">
        <text>1,2-di-(9Z-octadecenoyl)-glycerol + (9Z)-octadecenoate + H(+) = 1,2,3-tri-(9Z-octadecenoyl)-glycerol + H2O</text>
        <dbReference type="Rhea" id="RHEA:38379"/>
        <dbReference type="ChEBI" id="CHEBI:15377"/>
        <dbReference type="ChEBI" id="CHEBI:15378"/>
        <dbReference type="ChEBI" id="CHEBI:30823"/>
        <dbReference type="ChEBI" id="CHEBI:52323"/>
        <dbReference type="ChEBI" id="CHEBI:53753"/>
    </reaction>
    <physiologicalReaction direction="left-to-right" evidence="25">
        <dbReference type="Rhea" id="RHEA:38380"/>
    </physiologicalReaction>
</comment>
<keyword evidence="11 29" id="KW-0808">Transferase</keyword>
<feature type="transmembrane region" description="Helical" evidence="31">
    <location>
        <begin position="374"/>
        <end position="395"/>
    </location>
</feature>
<comment type="similarity">
    <text evidence="10 29">Belongs to the membrane-bound acyltransferase family. Sterol o-acyltransferase subfamily.</text>
</comment>
<feature type="transmembrane region" description="Helical" evidence="31">
    <location>
        <begin position="266"/>
        <end position="285"/>
    </location>
</feature>
<evidence type="ECO:0000256" key="12">
    <source>
        <dbReference type="ARBA" id="ARBA00022692"/>
    </source>
</evidence>
<evidence type="ECO:0000256" key="10">
    <source>
        <dbReference type="ARBA" id="ARBA00009010"/>
    </source>
</evidence>
<comment type="catalytic activity">
    <reaction evidence="5">
        <text>2-(9Z-octadecenoyl)-glycerol + hexadecanoyl-CoA = 1-hexadecanoyl-2-(9Z-octadecenoyl)-sn-glycerol + CoA</text>
        <dbReference type="Rhea" id="RHEA:38071"/>
        <dbReference type="ChEBI" id="CHEBI:57287"/>
        <dbReference type="ChEBI" id="CHEBI:57379"/>
        <dbReference type="ChEBI" id="CHEBI:73990"/>
        <dbReference type="ChEBI" id="CHEBI:75466"/>
    </reaction>
    <physiologicalReaction direction="left-to-right" evidence="5">
        <dbReference type="Rhea" id="RHEA:38072"/>
    </physiologicalReaction>
</comment>
<dbReference type="GO" id="GO:0019432">
    <property type="term" value="P:triglyceride biosynthetic process"/>
    <property type="evidence" value="ECO:0007669"/>
    <property type="project" value="InterPro"/>
</dbReference>
<keyword evidence="12 31" id="KW-0812">Transmembrane</keyword>
<protein>
    <recommendedName>
        <fullName evidence="29">O-acyltransferase</fullName>
    </recommendedName>
</protein>
<feature type="transmembrane region" description="Helical" evidence="31">
    <location>
        <begin position="313"/>
        <end position="334"/>
    </location>
</feature>
<evidence type="ECO:0000256" key="4">
    <source>
        <dbReference type="ARBA" id="ARBA00001118"/>
    </source>
</evidence>
<evidence type="ECO:0000256" key="30">
    <source>
        <dbReference type="PIRSR" id="PIRSR000439-1"/>
    </source>
</evidence>
<dbReference type="InterPro" id="IPR027251">
    <property type="entry name" value="Diacylglycerol_acylTrfase1"/>
</dbReference>
<sequence length="466" mass="54757">MKTTSETKELRSRKITLNKNENVEESKKTTTQSGQRLHPFESCHKIRDSLLSSASGYTNYRGILNLCVVLLVMSSSRLVLENLLKYGFLVRFDVPILFIKDPTAWPSLLALVLSNLFIILALYLEKLLQKSRIGENSGKFFCFMNVFTALLVPAIYLWYREANPVSSFFALAWYTCLSMKLVSYFQVNRHCRLKIKNEPTLQENCKKAEKNSTNKIENNFLLEYPQNLNFKNLYYFMAAPTLCYELNFPRSQRIRKSFLIRRSSEIIFLSSLSLILLQQWVVPILKNSKIPFRESNILKIIERLLKLAVPNHVIWLIGFYCFFHSYLNVLAEVLRFGDREFYRDWWNAEDVNGFWQNWNIPVHKFCLRHIYKPLLSQGITKAQASLIVFFVSAFFHEYLVSIPLRMFRIWAFLGMIVQIPFAIVVKKFLHGNYGNMAVWISLIIGQPIAIMMYIHDYYIDYFQVTN</sequence>
<comment type="catalytic activity">
    <reaction evidence="22">
        <text>2-(9Z-octadecenoyl)-glycerol + (9Z)-octadecenoyl-CoA = 1,2-di-(9Z-octadecenoyl)-sn-glycerol + CoA</text>
        <dbReference type="Rhea" id="RHEA:37911"/>
        <dbReference type="ChEBI" id="CHEBI:52333"/>
        <dbReference type="ChEBI" id="CHEBI:57287"/>
        <dbReference type="ChEBI" id="CHEBI:57387"/>
        <dbReference type="ChEBI" id="CHEBI:73990"/>
    </reaction>
    <physiologicalReaction direction="left-to-right" evidence="22">
        <dbReference type="Rhea" id="RHEA:37912"/>
    </physiologicalReaction>
</comment>
<dbReference type="PIRSF" id="PIRSF500231">
    <property type="entry name" value="Oat_dag"/>
    <property type="match status" value="1"/>
</dbReference>
<feature type="transmembrane region" description="Helical" evidence="31">
    <location>
        <begin position="104"/>
        <end position="124"/>
    </location>
</feature>
<evidence type="ECO:0000256" key="14">
    <source>
        <dbReference type="ARBA" id="ARBA00022989"/>
    </source>
</evidence>
<evidence type="ECO:0000256" key="29">
    <source>
        <dbReference type="PIRNR" id="PIRNR000439"/>
    </source>
</evidence>
<evidence type="ECO:0000256" key="15">
    <source>
        <dbReference type="ARBA" id="ARBA00023136"/>
    </source>
</evidence>
<evidence type="ECO:0000256" key="17">
    <source>
        <dbReference type="ARBA" id="ARBA00023610"/>
    </source>
</evidence>
<evidence type="ECO:0000256" key="31">
    <source>
        <dbReference type="SAM" id="Phobius"/>
    </source>
</evidence>
<comment type="catalytic activity">
    <reaction evidence="3">
        <text>13-cis-retinol + hexadecanoyl-CoA = 13-cis-retinyl hexadecanoate + CoA</text>
        <dbReference type="Rhea" id="RHEA:55296"/>
        <dbReference type="ChEBI" id="CHEBI:45479"/>
        <dbReference type="ChEBI" id="CHEBI:57287"/>
        <dbReference type="ChEBI" id="CHEBI:57379"/>
        <dbReference type="ChEBI" id="CHEBI:138722"/>
    </reaction>
    <physiologicalReaction direction="left-to-right" evidence="3">
        <dbReference type="Rhea" id="RHEA:55297"/>
    </physiologicalReaction>
</comment>
<feature type="transmembrane region" description="Helical" evidence="31">
    <location>
        <begin position="437"/>
        <end position="454"/>
    </location>
</feature>
<feature type="transmembrane region" description="Helical" evidence="31">
    <location>
        <begin position="165"/>
        <end position="187"/>
    </location>
</feature>
<comment type="catalytic activity">
    <reaction evidence="4">
        <text>hexadecane-1,2-diol + 2 hexadecanoyl-CoA = 1,2-O,O-dihexadecanoyl-1,2-hexadecanediol + 2 CoA</text>
        <dbReference type="Rhea" id="RHEA:38211"/>
        <dbReference type="ChEBI" id="CHEBI:57287"/>
        <dbReference type="ChEBI" id="CHEBI:57379"/>
        <dbReference type="ChEBI" id="CHEBI:75586"/>
        <dbReference type="ChEBI" id="CHEBI:75608"/>
    </reaction>
    <physiologicalReaction direction="left-to-right" evidence="4">
        <dbReference type="Rhea" id="RHEA:38212"/>
    </physiologicalReaction>
</comment>
<comment type="catalytic activity">
    <reaction evidence="6">
        <text>1,2-di-(9Z-octadecenoyl)-sn-glycerol + hexadecanoyl-CoA = 1,2-di-(9Z)-octadecenoyl-3-hexadecanoyl-sn-glycerol + CoA</text>
        <dbReference type="Rhea" id="RHEA:38163"/>
        <dbReference type="ChEBI" id="CHEBI:52333"/>
        <dbReference type="ChEBI" id="CHEBI:57287"/>
        <dbReference type="ChEBI" id="CHEBI:57379"/>
        <dbReference type="ChEBI" id="CHEBI:75583"/>
    </reaction>
    <physiologicalReaction direction="left-to-right" evidence="6">
        <dbReference type="Rhea" id="RHEA:38164"/>
    </physiologicalReaction>
</comment>
<dbReference type="PANTHER" id="PTHR10408">
    <property type="entry name" value="STEROL O-ACYLTRANSFERASE"/>
    <property type="match status" value="1"/>
</dbReference>
<feature type="transmembrane region" description="Helical" evidence="31">
    <location>
        <begin position="407"/>
        <end position="425"/>
    </location>
</feature>
<dbReference type="InterPro" id="IPR004299">
    <property type="entry name" value="MBOAT_fam"/>
</dbReference>
<name>A0A291LMA2_9BILA</name>
<evidence type="ECO:0000256" key="3">
    <source>
        <dbReference type="ARBA" id="ARBA00000895"/>
    </source>
</evidence>
<evidence type="ECO:0000256" key="18">
    <source>
        <dbReference type="ARBA" id="ARBA00047367"/>
    </source>
</evidence>
<dbReference type="GO" id="GO:0005789">
    <property type="term" value="C:endoplasmic reticulum membrane"/>
    <property type="evidence" value="ECO:0007669"/>
    <property type="project" value="UniProtKB-SubCell"/>
</dbReference>
<evidence type="ECO:0000256" key="23">
    <source>
        <dbReference type="ARBA" id="ARBA00048614"/>
    </source>
</evidence>
<dbReference type="EMBL" id="MF768974">
    <property type="protein sequence ID" value="ATI22185.1"/>
    <property type="molecule type" value="mRNA"/>
</dbReference>
<dbReference type="PANTHER" id="PTHR10408:SF7">
    <property type="entry name" value="DIACYLGLYCEROL O-ACYLTRANSFERASE 1"/>
    <property type="match status" value="1"/>
</dbReference>
<evidence type="ECO:0000256" key="2">
    <source>
        <dbReference type="ARBA" id="ARBA00000633"/>
    </source>
</evidence>
<comment type="subunit">
    <text evidence="17">Homodimer or homotetramer; both forms have similar enzymatic activities.</text>
</comment>
<dbReference type="GO" id="GO:0004144">
    <property type="term" value="F:diacylglycerol O-acyltransferase activity"/>
    <property type="evidence" value="ECO:0007669"/>
    <property type="project" value="UniProtKB-EC"/>
</dbReference>
<comment type="pathway">
    <text evidence="9">Lipid metabolism; glycerolipid metabolism.</text>
</comment>
<accession>A0A291LMA2</accession>
<evidence type="ECO:0000313" key="32">
    <source>
        <dbReference type="EMBL" id="ATI22185.1"/>
    </source>
</evidence>
<reference evidence="32" key="1">
    <citation type="journal article" date="2017" name="Comp. Biochem. Physiol., Part A Mol. Integr. Physiol.">
        <title>Interrelationship of salinity shift with oxidative stress and lipid metabolism in the monogonont rotifer Brachionus koreanus.</title>
        <authorList>
            <person name="Lee M.C."/>
            <person name="Park J.C."/>
            <person name="Kim D.H."/>
            <person name="Kang S."/>
            <person name="Shin K.H."/>
            <person name="Park H.G."/>
            <person name="Han J."/>
            <person name="Lee J.S."/>
        </authorList>
    </citation>
    <scope>NUCLEOTIDE SEQUENCE</scope>
</reference>
<comment type="catalytic activity">
    <reaction evidence="23">
        <text>1-octadecanoyl-2-(5Z,8Z,11Z,14Z-eicosatetraenoyl)-sn-glycerol + (9Z)-octadecenoyl-CoA = 1-octadecanoyl-2-(5Z,8Z,11Z,14Z)-eicosatetraenoyl-3-(9Z)-octadecenoyl-sn-glycerol + CoA</text>
        <dbReference type="Rhea" id="RHEA:38307"/>
        <dbReference type="ChEBI" id="CHEBI:57287"/>
        <dbReference type="ChEBI" id="CHEBI:57387"/>
        <dbReference type="ChEBI" id="CHEBI:75728"/>
        <dbReference type="ChEBI" id="CHEBI:75729"/>
    </reaction>
    <physiologicalReaction direction="left-to-right" evidence="23">
        <dbReference type="Rhea" id="RHEA:38308"/>
    </physiologicalReaction>
</comment>
<evidence type="ECO:0000256" key="1">
    <source>
        <dbReference type="ARBA" id="ARBA00000174"/>
    </source>
</evidence>
<evidence type="ECO:0000256" key="28">
    <source>
        <dbReference type="ARBA" id="ARBA00049549"/>
    </source>
</evidence>
<feature type="transmembrane region" description="Helical" evidence="31">
    <location>
        <begin position="140"/>
        <end position="159"/>
    </location>
</feature>
<evidence type="ECO:0000256" key="21">
    <source>
        <dbReference type="ARBA" id="ARBA00048096"/>
    </source>
</evidence>
<comment type="catalytic activity">
    <reaction evidence="27">
        <text>1-(9Z-octadecenoyl)-glycerol + (9Z)-octadecenoyl-CoA = 1,2-di-(9Z-octadecenoyl)-glycerol + CoA</text>
        <dbReference type="Rhea" id="RHEA:37915"/>
        <dbReference type="ChEBI" id="CHEBI:52323"/>
        <dbReference type="ChEBI" id="CHEBI:57287"/>
        <dbReference type="ChEBI" id="CHEBI:57387"/>
        <dbReference type="ChEBI" id="CHEBI:75342"/>
    </reaction>
    <physiologicalReaction direction="left-to-right" evidence="27">
        <dbReference type="Rhea" id="RHEA:37916"/>
    </physiologicalReaction>
</comment>
<evidence type="ECO:0000256" key="9">
    <source>
        <dbReference type="ARBA" id="ARBA00005175"/>
    </source>
</evidence>
<dbReference type="GO" id="GO:0050252">
    <property type="term" value="F:retinol O-fatty-acyltransferase activity"/>
    <property type="evidence" value="ECO:0007669"/>
    <property type="project" value="UniProtKB-EC"/>
</dbReference>
<dbReference type="InterPro" id="IPR014371">
    <property type="entry name" value="Oat_ACAT_DAG_ARE"/>
</dbReference>
<comment type="catalytic activity">
    <reaction evidence="20">
        <text>1-O-(9Z-octadecenyl)-glycerol + (9Z)-octadecenoyl-CoA = 1-O-(9Z-octadecyl)-3-(9Z-octadecenoyl)-glycerol + CoA</text>
        <dbReference type="Rhea" id="RHEA:55340"/>
        <dbReference type="ChEBI" id="CHEBI:34116"/>
        <dbReference type="ChEBI" id="CHEBI:57287"/>
        <dbReference type="ChEBI" id="CHEBI:57387"/>
        <dbReference type="ChEBI" id="CHEBI:197429"/>
    </reaction>
    <physiologicalReaction direction="left-to-right" evidence="20">
        <dbReference type="Rhea" id="RHEA:55341"/>
    </physiologicalReaction>
</comment>
<evidence type="ECO:0000256" key="16">
    <source>
        <dbReference type="ARBA" id="ARBA00023315"/>
    </source>
</evidence>
<comment type="catalytic activity">
    <reaction evidence="28">
        <text>1,3-di-(9Z-octadecenoyl)-glycerol + (9Z)-octadecenoyl-CoA = 1,2,3-tri-(9Z-octadecenoyl)-glycerol + CoA</text>
        <dbReference type="Rhea" id="RHEA:38435"/>
        <dbReference type="ChEBI" id="CHEBI:53753"/>
        <dbReference type="ChEBI" id="CHEBI:57287"/>
        <dbReference type="ChEBI" id="CHEBI:57387"/>
        <dbReference type="ChEBI" id="CHEBI:75735"/>
    </reaction>
    <physiologicalReaction direction="left-to-right" evidence="28">
        <dbReference type="Rhea" id="RHEA:38436"/>
    </physiologicalReaction>
</comment>
<evidence type="ECO:0000256" key="26">
    <source>
        <dbReference type="ARBA" id="ARBA00048907"/>
    </source>
</evidence>
<comment type="subcellular location">
    <subcellularLocation>
        <location evidence="8 29">Endoplasmic reticulum membrane</location>
        <topology evidence="8 29">Multi-pass membrane protein</topology>
    </subcellularLocation>
</comment>
<comment type="catalytic activity">
    <reaction evidence="19">
        <text>1-O-(9Z-octadecyl)-3-(9Z-octadecenoyl)-glycerol + (9Z)-octadecenoyl-CoA = 1-O-(9Z-octadecenyl)-2,3-di-(9Z-octadecenoyl)glycerol + CoA</text>
        <dbReference type="Rhea" id="RHEA:55344"/>
        <dbReference type="ChEBI" id="CHEBI:57287"/>
        <dbReference type="ChEBI" id="CHEBI:57387"/>
        <dbReference type="ChEBI" id="CHEBI:138735"/>
        <dbReference type="ChEBI" id="CHEBI:197429"/>
    </reaction>
    <physiologicalReaction direction="left-to-right" evidence="19">
        <dbReference type="Rhea" id="RHEA:55345"/>
    </physiologicalReaction>
</comment>
<comment type="catalytic activity">
    <reaction evidence="7">
        <text>all-trans-retinol + hexadecanoyl-CoA = all-trans-retinyl hexadecanoate + CoA</text>
        <dbReference type="Rhea" id="RHEA:38175"/>
        <dbReference type="ChEBI" id="CHEBI:17336"/>
        <dbReference type="ChEBI" id="CHEBI:17616"/>
        <dbReference type="ChEBI" id="CHEBI:57287"/>
        <dbReference type="ChEBI" id="CHEBI:57379"/>
    </reaction>
    <physiologicalReaction direction="left-to-right" evidence="7">
        <dbReference type="Rhea" id="RHEA:38176"/>
    </physiologicalReaction>
</comment>
<comment type="catalytic activity">
    <reaction evidence="2">
        <text>all-trans-retinol + an acyl-CoA = an all-trans-retinyl ester + CoA</text>
        <dbReference type="Rhea" id="RHEA:11488"/>
        <dbReference type="ChEBI" id="CHEBI:17336"/>
        <dbReference type="ChEBI" id="CHEBI:57287"/>
        <dbReference type="ChEBI" id="CHEBI:58342"/>
        <dbReference type="ChEBI" id="CHEBI:63410"/>
        <dbReference type="EC" id="2.3.1.76"/>
    </reaction>
    <physiologicalReaction direction="left-to-right" evidence="2">
        <dbReference type="Rhea" id="RHEA:11489"/>
    </physiologicalReaction>
</comment>
<organism evidence="32">
    <name type="scientific">Brachionus koreanus</name>
    <dbReference type="NCBI Taxonomy" id="1199090"/>
    <lineage>
        <taxon>Eukaryota</taxon>
        <taxon>Metazoa</taxon>
        <taxon>Spiralia</taxon>
        <taxon>Gnathifera</taxon>
        <taxon>Rotifera</taxon>
        <taxon>Eurotatoria</taxon>
        <taxon>Monogononta</taxon>
        <taxon>Pseudotrocha</taxon>
        <taxon>Ploima</taxon>
        <taxon>Brachionidae</taxon>
        <taxon>Brachionus</taxon>
    </lineage>
</organism>
<comment type="catalytic activity">
    <reaction evidence="18">
        <text>1,2-di-(9Z-octadecenoyl)-sn-glycerol + (9Z)-octadecenoyl-CoA = 1,2,3-tri-(9Z-octadecenoyl)-glycerol + CoA</text>
        <dbReference type="Rhea" id="RHEA:38219"/>
        <dbReference type="ChEBI" id="CHEBI:52333"/>
        <dbReference type="ChEBI" id="CHEBI:53753"/>
        <dbReference type="ChEBI" id="CHEBI:57287"/>
        <dbReference type="ChEBI" id="CHEBI:57387"/>
    </reaction>
    <physiologicalReaction direction="left-to-right" evidence="18">
        <dbReference type="Rhea" id="RHEA:38220"/>
    </physiologicalReaction>
</comment>
<evidence type="ECO:0000256" key="7">
    <source>
        <dbReference type="ARBA" id="ARBA00001764"/>
    </source>
</evidence>
<evidence type="ECO:0000256" key="8">
    <source>
        <dbReference type="ARBA" id="ARBA00004477"/>
    </source>
</evidence>
<evidence type="ECO:0000256" key="5">
    <source>
        <dbReference type="ARBA" id="ARBA00001313"/>
    </source>
</evidence>
<comment type="catalytic activity">
    <reaction evidence="1">
        <text>hexadecane-1,2-diol + hexadecanoyl-CoA = 2-hydroxyhexadecyl hexadecanoate + CoA</text>
        <dbReference type="Rhea" id="RHEA:38171"/>
        <dbReference type="ChEBI" id="CHEBI:57287"/>
        <dbReference type="ChEBI" id="CHEBI:57379"/>
        <dbReference type="ChEBI" id="CHEBI:75586"/>
        <dbReference type="ChEBI" id="CHEBI:75587"/>
    </reaction>
    <physiologicalReaction direction="left-to-right" evidence="1">
        <dbReference type="Rhea" id="RHEA:38172"/>
    </physiologicalReaction>
</comment>
<evidence type="ECO:0000256" key="19">
    <source>
        <dbReference type="ARBA" id="ARBA00047609"/>
    </source>
</evidence>
<comment type="catalytic activity">
    <reaction evidence="26">
        <text>hexadecan-1-ol + hexadecanoyl-CoA = hexadecyl hexadecanoate + CoA</text>
        <dbReference type="Rhea" id="RHEA:38167"/>
        <dbReference type="ChEBI" id="CHEBI:16125"/>
        <dbReference type="ChEBI" id="CHEBI:57287"/>
        <dbReference type="ChEBI" id="CHEBI:57379"/>
        <dbReference type="ChEBI" id="CHEBI:75584"/>
    </reaction>
    <physiologicalReaction direction="left-to-right" evidence="26">
        <dbReference type="Rhea" id="RHEA:38168"/>
    </physiologicalReaction>
</comment>
<dbReference type="AlphaFoldDB" id="A0A291LMA2"/>
<evidence type="ECO:0000256" key="24">
    <source>
        <dbReference type="ARBA" id="ARBA00048634"/>
    </source>
</evidence>
<evidence type="ECO:0000256" key="25">
    <source>
        <dbReference type="ARBA" id="ARBA00048728"/>
    </source>
</evidence>
<keyword evidence="15 29" id="KW-0472">Membrane</keyword>
<dbReference type="UniPathway" id="UPA00230"/>
<feature type="transmembrane region" description="Helical" evidence="31">
    <location>
        <begin position="63"/>
        <end position="84"/>
    </location>
</feature>
<evidence type="ECO:0000256" key="27">
    <source>
        <dbReference type="ARBA" id="ARBA00049168"/>
    </source>
</evidence>
<evidence type="ECO:0000256" key="22">
    <source>
        <dbReference type="ARBA" id="ARBA00048135"/>
    </source>
</evidence>
<keyword evidence="16 29" id="KW-0012">Acyltransferase</keyword>
<dbReference type="PIRSF" id="PIRSF000439">
    <property type="entry name" value="Oat_ACAT_DAG_ARE"/>
    <property type="match status" value="1"/>
</dbReference>
<keyword evidence="13 29" id="KW-0256">Endoplasmic reticulum</keyword>
<comment type="catalytic activity">
    <reaction evidence="21">
        <text>2,3-di-(9Z)-octadecenoyl-sn-glycerol + (9Z)-octadecenoyl-CoA = 1,2,3-tri-(9Z-octadecenoyl)-glycerol + CoA</text>
        <dbReference type="Rhea" id="RHEA:38439"/>
        <dbReference type="ChEBI" id="CHEBI:53753"/>
        <dbReference type="ChEBI" id="CHEBI:57287"/>
        <dbReference type="ChEBI" id="CHEBI:57387"/>
        <dbReference type="ChEBI" id="CHEBI:75824"/>
    </reaction>
    <physiologicalReaction direction="left-to-right" evidence="21">
        <dbReference type="Rhea" id="RHEA:38440"/>
    </physiologicalReaction>
</comment>
<proteinExistence type="evidence at transcript level"/>